<dbReference type="SUPFAM" id="SSF54593">
    <property type="entry name" value="Glyoxalase/Bleomycin resistance protein/Dihydroxybiphenyl dioxygenase"/>
    <property type="match status" value="1"/>
</dbReference>
<dbReference type="Gene3D" id="3.10.180.10">
    <property type="entry name" value="2,3-Dihydroxybiphenyl 1,2-Dioxygenase, domain 1"/>
    <property type="match status" value="1"/>
</dbReference>
<organism evidence="1 2">
    <name type="scientific">Blastococcus carthaginiensis</name>
    <dbReference type="NCBI Taxonomy" id="3050034"/>
    <lineage>
        <taxon>Bacteria</taxon>
        <taxon>Bacillati</taxon>
        <taxon>Actinomycetota</taxon>
        <taxon>Actinomycetes</taxon>
        <taxon>Geodermatophilales</taxon>
        <taxon>Geodermatophilaceae</taxon>
        <taxon>Blastococcus</taxon>
    </lineage>
</organism>
<evidence type="ECO:0008006" key="3">
    <source>
        <dbReference type="Google" id="ProtNLM"/>
    </source>
</evidence>
<evidence type="ECO:0000313" key="1">
    <source>
        <dbReference type="EMBL" id="MDP5183348.1"/>
    </source>
</evidence>
<accession>A0ABT9ICQ8</accession>
<proteinExistence type="predicted"/>
<keyword evidence="2" id="KW-1185">Reference proteome</keyword>
<dbReference type="InterPro" id="IPR029068">
    <property type="entry name" value="Glyas_Bleomycin-R_OHBP_Dase"/>
</dbReference>
<dbReference type="RefSeq" id="WP_305999981.1">
    <property type="nucleotide sequence ID" value="NZ_JASNFN010000012.1"/>
</dbReference>
<dbReference type="EMBL" id="JASNFN010000012">
    <property type="protein sequence ID" value="MDP5183348.1"/>
    <property type="molecule type" value="Genomic_DNA"/>
</dbReference>
<gene>
    <name evidence="1" type="ORF">QOZ88_11920</name>
</gene>
<comment type="caution">
    <text evidence="1">The sequence shown here is derived from an EMBL/GenBank/DDBJ whole genome shotgun (WGS) entry which is preliminary data.</text>
</comment>
<evidence type="ECO:0000313" key="2">
    <source>
        <dbReference type="Proteomes" id="UP001233673"/>
    </source>
</evidence>
<protein>
    <recommendedName>
        <fullName evidence="3">VOC domain-containing protein</fullName>
    </recommendedName>
</protein>
<dbReference type="Proteomes" id="UP001233673">
    <property type="component" value="Unassembled WGS sequence"/>
</dbReference>
<reference evidence="2" key="1">
    <citation type="submission" date="2023-05" db="EMBL/GenBank/DDBJ databases">
        <title>Draft genome of Pseudofrankia sp. BMG5.37.</title>
        <authorList>
            <person name="Gtari M."/>
            <person name="Ghodhbane F."/>
            <person name="Sbissi I."/>
        </authorList>
    </citation>
    <scope>NUCLEOTIDE SEQUENCE [LARGE SCALE GENOMIC DNA]</scope>
    <source>
        <strain evidence="2">BMG 814</strain>
    </source>
</reference>
<name>A0ABT9ICQ8_9ACTN</name>
<sequence length="54" mass="5643">MLLSIEVPDVDVVLPRVATLGGAAPHGSNDMPWGQRVVHVTGPDGNAVNLTQQL</sequence>